<evidence type="ECO:0000313" key="2">
    <source>
        <dbReference type="Proteomes" id="UP000738349"/>
    </source>
</evidence>
<dbReference type="Proteomes" id="UP000738349">
    <property type="component" value="Unassembled WGS sequence"/>
</dbReference>
<dbReference type="PANTHER" id="PTHR36156:SF2">
    <property type="entry name" value="CUPIN TYPE-2 DOMAIN-CONTAINING PROTEIN"/>
    <property type="match status" value="1"/>
</dbReference>
<dbReference type="InterPro" id="IPR014710">
    <property type="entry name" value="RmlC-like_jellyroll"/>
</dbReference>
<dbReference type="SUPFAM" id="SSF51182">
    <property type="entry name" value="RmlC-like cupins"/>
    <property type="match status" value="1"/>
</dbReference>
<name>A0A9P9DM09_9HYPO</name>
<gene>
    <name evidence="1" type="ORF">EDB81DRAFT_700191</name>
</gene>
<dbReference type="Gene3D" id="2.60.120.10">
    <property type="entry name" value="Jelly Rolls"/>
    <property type="match status" value="1"/>
</dbReference>
<comment type="caution">
    <text evidence="1">The sequence shown here is derived from an EMBL/GenBank/DDBJ whole genome shotgun (WGS) entry which is preliminary data.</text>
</comment>
<proteinExistence type="predicted"/>
<dbReference type="InterPro" id="IPR047142">
    <property type="entry name" value="OryJ/VirC-like"/>
</dbReference>
<dbReference type="PANTHER" id="PTHR36156">
    <property type="entry name" value="SLR2101 PROTEIN"/>
    <property type="match status" value="1"/>
</dbReference>
<dbReference type="OrthoDB" id="5840532at2759"/>
<dbReference type="InterPro" id="IPR011051">
    <property type="entry name" value="RmlC_Cupin_sf"/>
</dbReference>
<sequence length="218" mass="24080">MPSALANHARVITTLDEHGKSVFSTALPEEAERVSVQGGAAYFSLPYVTGEWPVDLNNDKDLERYEAFLAHPPGVTQQGGTVMRTVDFPPLSLSPMHRTVSLDFGIVTAGEIEVILDSGETRLLRVGDICVQRATMHAWKNPSKTEWGRMTFILAPAQDLEHKGHKIKDEVVEQCPRQRFMGRMDDIPVRPGPSLTNLDGRLTTRAVSSFSGHPISHL</sequence>
<reference evidence="1" key="1">
    <citation type="journal article" date="2021" name="Nat. Commun.">
        <title>Genetic determinants of endophytism in the Arabidopsis root mycobiome.</title>
        <authorList>
            <person name="Mesny F."/>
            <person name="Miyauchi S."/>
            <person name="Thiergart T."/>
            <person name="Pickel B."/>
            <person name="Atanasova L."/>
            <person name="Karlsson M."/>
            <person name="Huettel B."/>
            <person name="Barry K.W."/>
            <person name="Haridas S."/>
            <person name="Chen C."/>
            <person name="Bauer D."/>
            <person name="Andreopoulos W."/>
            <person name="Pangilinan J."/>
            <person name="LaButti K."/>
            <person name="Riley R."/>
            <person name="Lipzen A."/>
            <person name="Clum A."/>
            <person name="Drula E."/>
            <person name="Henrissat B."/>
            <person name="Kohler A."/>
            <person name="Grigoriev I.V."/>
            <person name="Martin F.M."/>
            <person name="Hacquard S."/>
        </authorList>
    </citation>
    <scope>NUCLEOTIDE SEQUENCE</scope>
    <source>
        <strain evidence="1">MPI-CAGE-AT-0147</strain>
    </source>
</reference>
<evidence type="ECO:0000313" key="1">
    <source>
        <dbReference type="EMBL" id="KAH7121392.1"/>
    </source>
</evidence>
<accession>A0A9P9DM09</accession>
<protein>
    <submittedName>
        <fullName evidence="1">Uncharacterized protein</fullName>
    </submittedName>
</protein>
<organism evidence="1 2">
    <name type="scientific">Dactylonectria macrodidyma</name>
    <dbReference type="NCBI Taxonomy" id="307937"/>
    <lineage>
        <taxon>Eukaryota</taxon>
        <taxon>Fungi</taxon>
        <taxon>Dikarya</taxon>
        <taxon>Ascomycota</taxon>
        <taxon>Pezizomycotina</taxon>
        <taxon>Sordariomycetes</taxon>
        <taxon>Hypocreomycetidae</taxon>
        <taxon>Hypocreales</taxon>
        <taxon>Nectriaceae</taxon>
        <taxon>Dactylonectria</taxon>
    </lineage>
</organism>
<keyword evidence="2" id="KW-1185">Reference proteome</keyword>
<dbReference type="EMBL" id="JAGMUV010000024">
    <property type="protein sequence ID" value="KAH7121392.1"/>
    <property type="molecule type" value="Genomic_DNA"/>
</dbReference>
<dbReference type="AlphaFoldDB" id="A0A9P9DM09"/>
<dbReference type="CDD" id="cd02231">
    <property type="entry name" value="cupin_BLL6423-like"/>
    <property type="match status" value="1"/>
</dbReference>